<sequence length="347" mass="37703">MLQFVGIPKSDVPKWVDFTSAVTATCAGTMGVIRGMASNFVSCKRAMLFEMRLMMVLLGLVNGNTGTKHTMIAEMVPEKEYQPYTFSVLPFVWTLGSGFGAPLGRVLVNPAKHYPRIFGSIELLKKFPFALPSIISSGLVVDVVYVASLFLHETQVEQRDPLDARLSFGRILSWGTLRQTKIYARLDGDDARAALLDLRNCLAPSEIVVFHSIVGMSGTALQLVVFPWAARRYGIPQCLEVASTLFPVLYLPVPFISLLSQPLNHTAAYLLLVLKAAESTAEITCCVILLSHIGSTLSVLGILNGENTSISAYGSGLGLALMGSVSSFGVKRGYMVIPWWTLAGFAF</sequence>
<dbReference type="PANTHER" id="PTHR23504:SF8">
    <property type="entry name" value="TRANSPORTER, PUTATIVE (AFU_ORTHOLOGUE AFUA_1G03730)-RELATED"/>
    <property type="match status" value="1"/>
</dbReference>
<comment type="subcellular location">
    <subcellularLocation>
        <location evidence="1">Membrane</location>
        <topology evidence="1">Multi-pass membrane protein</topology>
    </subcellularLocation>
</comment>
<reference evidence="7" key="1">
    <citation type="submission" date="2019-04" db="EMBL/GenBank/DDBJ databases">
        <title>Friends and foes A comparative genomics studyof 23 Aspergillus species from section Flavi.</title>
        <authorList>
            <consortium name="DOE Joint Genome Institute"/>
            <person name="Kjaerbolling I."/>
            <person name="Vesth T."/>
            <person name="Frisvad J.C."/>
            <person name="Nybo J.L."/>
            <person name="Theobald S."/>
            <person name="Kildgaard S."/>
            <person name="Isbrandt T."/>
            <person name="Kuo A."/>
            <person name="Sato A."/>
            <person name="Lyhne E.K."/>
            <person name="Kogle M.E."/>
            <person name="Wiebenga A."/>
            <person name="Kun R.S."/>
            <person name="Lubbers R.J."/>
            <person name="Makela M.R."/>
            <person name="Barry K."/>
            <person name="Chovatia M."/>
            <person name="Clum A."/>
            <person name="Daum C."/>
            <person name="Haridas S."/>
            <person name="He G."/>
            <person name="LaButti K."/>
            <person name="Lipzen A."/>
            <person name="Mondo S."/>
            <person name="Riley R."/>
            <person name="Salamov A."/>
            <person name="Simmons B.A."/>
            <person name="Magnuson J.K."/>
            <person name="Henrissat B."/>
            <person name="Mortensen U.H."/>
            <person name="Larsen T.O."/>
            <person name="Devries R.P."/>
            <person name="Grigoriev I.V."/>
            <person name="Machida M."/>
            <person name="Baker S.E."/>
            <person name="Andersen M.R."/>
        </authorList>
    </citation>
    <scope>NUCLEOTIDE SEQUENCE [LARGE SCALE GENOMIC DNA]</scope>
    <source>
        <strain evidence="7">IBT 14317</strain>
    </source>
</reference>
<evidence type="ECO:0000256" key="5">
    <source>
        <dbReference type="ARBA" id="ARBA00023136"/>
    </source>
</evidence>
<evidence type="ECO:0000256" key="2">
    <source>
        <dbReference type="ARBA" id="ARBA00022448"/>
    </source>
</evidence>
<dbReference type="AlphaFoldDB" id="A0A5N7C4K9"/>
<evidence type="ECO:0000256" key="6">
    <source>
        <dbReference type="SAM" id="Phobius"/>
    </source>
</evidence>
<accession>A0A5N7C4K9</accession>
<dbReference type="EMBL" id="ML735270">
    <property type="protein sequence ID" value="KAE8389040.1"/>
    <property type="molecule type" value="Genomic_DNA"/>
</dbReference>
<proteinExistence type="predicted"/>
<dbReference type="SUPFAM" id="SSF103473">
    <property type="entry name" value="MFS general substrate transporter"/>
    <property type="match status" value="1"/>
</dbReference>
<evidence type="ECO:0000256" key="4">
    <source>
        <dbReference type="ARBA" id="ARBA00022989"/>
    </source>
</evidence>
<feature type="transmembrane region" description="Helical" evidence="6">
    <location>
        <begin position="86"/>
        <end position="108"/>
    </location>
</feature>
<feature type="transmembrane region" description="Helical" evidence="6">
    <location>
        <begin position="129"/>
        <end position="151"/>
    </location>
</feature>
<gene>
    <name evidence="7" type="ORF">BDV23DRAFT_173356</name>
</gene>
<keyword evidence="2" id="KW-0813">Transport</keyword>
<dbReference type="OrthoDB" id="10262656at2759"/>
<dbReference type="PANTHER" id="PTHR23504">
    <property type="entry name" value="MAJOR FACILITATOR SUPERFAMILY DOMAIN-CONTAINING PROTEIN 10"/>
    <property type="match status" value="1"/>
</dbReference>
<feature type="transmembrane region" description="Helical" evidence="6">
    <location>
        <begin position="310"/>
        <end position="330"/>
    </location>
</feature>
<evidence type="ECO:0000256" key="1">
    <source>
        <dbReference type="ARBA" id="ARBA00004141"/>
    </source>
</evidence>
<feature type="transmembrane region" description="Helical" evidence="6">
    <location>
        <begin position="18"/>
        <end position="37"/>
    </location>
</feature>
<feature type="transmembrane region" description="Helical" evidence="6">
    <location>
        <begin position="207"/>
        <end position="229"/>
    </location>
</feature>
<name>A0A5N7C4K9_PETAA</name>
<keyword evidence="4 6" id="KW-1133">Transmembrane helix</keyword>
<dbReference type="GO" id="GO:0016020">
    <property type="term" value="C:membrane"/>
    <property type="evidence" value="ECO:0007669"/>
    <property type="project" value="UniProtKB-SubCell"/>
</dbReference>
<organism evidence="7">
    <name type="scientific">Petromyces alliaceus</name>
    <name type="common">Aspergillus alliaceus</name>
    <dbReference type="NCBI Taxonomy" id="209559"/>
    <lineage>
        <taxon>Eukaryota</taxon>
        <taxon>Fungi</taxon>
        <taxon>Dikarya</taxon>
        <taxon>Ascomycota</taxon>
        <taxon>Pezizomycotina</taxon>
        <taxon>Eurotiomycetes</taxon>
        <taxon>Eurotiomycetidae</taxon>
        <taxon>Eurotiales</taxon>
        <taxon>Aspergillaceae</taxon>
        <taxon>Aspergillus</taxon>
        <taxon>Aspergillus subgen. Circumdati</taxon>
    </lineage>
</organism>
<dbReference type="InterPro" id="IPR036259">
    <property type="entry name" value="MFS_trans_sf"/>
</dbReference>
<keyword evidence="5 6" id="KW-0472">Membrane</keyword>
<dbReference type="Proteomes" id="UP000326877">
    <property type="component" value="Unassembled WGS sequence"/>
</dbReference>
<evidence type="ECO:0000313" key="7">
    <source>
        <dbReference type="EMBL" id="KAE8389040.1"/>
    </source>
</evidence>
<evidence type="ECO:0008006" key="8">
    <source>
        <dbReference type="Google" id="ProtNLM"/>
    </source>
</evidence>
<evidence type="ECO:0000256" key="3">
    <source>
        <dbReference type="ARBA" id="ARBA00022692"/>
    </source>
</evidence>
<feature type="transmembrane region" description="Helical" evidence="6">
    <location>
        <begin position="49"/>
        <end position="66"/>
    </location>
</feature>
<feature type="transmembrane region" description="Helical" evidence="6">
    <location>
        <begin position="241"/>
        <end position="260"/>
    </location>
</feature>
<protein>
    <recommendedName>
        <fullName evidence="8">Major facilitator superfamily domain-containing protein</fullName>
    </recommendedName>
</protein>
<keyword evidence="3 6" id="KW-0812">Transmembrane</keyword>
<feature type="transmembrane region" description="Helical" evidence="6">
    <location>
        <begin position="280"/>
        <end position="303"/>
    </location>
</feature>